<dbReference type="InterPro" id="IPR036038">
    <property type="entry name" value="Aminotransferase-like"/>
</dbReference>
<evidence type="ECO:0000256" key="12">
    <source>
        <dbReference type="RuleBase" id="RU004520"/>
    </source>
</evidence>
<evidence type="ECO:0000256" key="4">
    <source>
        <dbReference type="ARBA" id="ARBA00012874"/>
    </source>
</evidence>
<comment type="cofactor">
    <cofactor evidence="1 11">
        <name>pyridoxal 5'-phosphate</name>
        <dbReference type="ChEBI" id="CHEBI:597326"/>
    </cofactor>
</comment>
<dbReference type="InterPro" id="IPR005784">
    <property type="entry name" value="D_amino_transT"/>
</dbReference>
<dbReference type="PANTHER" id="PTHR42743:SF10">
    <property type="entry name" value="D-ALANINE AMINOTRANSFERASE"/>
    <property type="match status" value="1"/>
</dbReference>
<keyword evidence="7 13" id="KW-0808">Transferase</keyword>
<comment type="catalytic activity">
    <reaction evidence="9 12">
        <text>D-alanine + 2-oxoglutarate = D-glutamate + pyruvate</text>
        <dbReference type="Rhea" id="RHEA:15869"/>
        <dbReference type="ChEBI" id="CHEBI:15361"/>
        <dbReference type="ChEBI" id="CHEBI:16810"/>
        <dbReference type="ChEBI" id="CHEBI:29986"/>
        <dbReference type="ChEBI" id="CHEBI:57416"/>
        <dbReference type="EC" id="2.6.1.21"/>
    </reaction>
</comment>
<evidence type="ECO:0000256" key="6">
    <source>
        <dbReference type="ARBA" id="ARBA00022576"/>
    </source>
</evidence>
<dbReference type="RefSeq" id="WP_153792119.1">
    <property type="nucleotide sequence ID" value="NZ_CP045915.1"/>
</dbReference>
<evidence type="ECO:0000256" key="2">
    <source>
        <dbReference type="ARBA" id="ARBA00009320"/>
    </source>
</evidence>
<evidence type="ECO:0000256" key="5">
    <source>
        <dbReference type="ARBA" id="ARBA00021779"/>
    </source>
</evidence>
<dbReference type="GO" id="GO:0030170">
    <property type="term" value="F:pyridoxal phosphate binding"/>
    <property type="evidence" value="ECO:0007669"/>
    <property type="project" value="InterPro"/>
</dbReference>
<dbReference type="Pfam" id="PF01063">
    <property type="entry name" value="Aminotran_4"/>
    <property type="match status" value="1"/>
</dbReference>
<keyword evidence="8 11" id="KW-0663">Pyridoxal phosphate</keyword>
<name>A0A5Q2TPC3_9BACI</name>
<dbReference type="Proteomes" id="UP000339690">
    <property type="component" value="Chromosome"/>
</dbReference>
<dbReference type="InterPro" id="IPR018300">
    <property type="entry name" value="Aminotrans_IV_CS"/>
</dbReference>
<protein>
    <recommendedName>
        <fullName evidence="5 12">D-alanine aminotransferase</fullName>
        <ecNumber evidence="4 12">2.6.1.21</ecNumber>
    </recommendedName>
</protein>
<evidence type="ECO:0000256" key="8">
    <source>
        <dbReference type="ARBA" id="ARBA00022898"/>
    </source>
</evidence>
<accession>A0A5Q2TPC3</accession>
<evidence type="ECO:0000256" key="9">
    <source>
        <dbReference type="ARBA" id="ARBA00047911"/>
    </source>
</evidence>
<dbReference type="KEGG" id="grc:GI584_18290"/>
<dbReference type="GO" id="GO:0047810">
    <property type="term" value="F:D-alanine-2-oxoglutarate aminotransferase activity"/>
    <property type="evidence" value="ECO:0007669"/>
    <property type="project" value="UniProtKB-EC"/>
</dbReference>
<comment type="function">
    <text evidence="12">Acts on the D-isomers of alanine, leucine, aspartate, glutamate, aminobutyrate, norvaline and asparagine. The enzyme transfers an amino group from a substrate D-amino acid to the pyridoxal phosphate cofactor to form pyridoxamine and an alpha-keto acid in the first half-reaction.</text>
</comment>
<dbReference type="InterPro" id="IPR043131">
    <property type="entry name" value="BCAT-like_N"/>
</dbReference>
<dbReference type="FunFam" id="3.20.10.10:FF:000002">
    <property type="entry name" value="D-alanine aminotransferase"/>
    <property type="match status" value="1"/>
</dbReference>
<evidence type="ECO:0000256" key="10">
    <source>
        <dbReference type="RuleBase" id="RU004106"/>
    </source>
</evidence>
<dbReference type="InterPro" id="IPR043132">
    <property type="entry name" value="BCAT-like_C"/>
</dbReference>
<dbReference type="GO" id="GO:0008652">
    <property type="term" value="P:amino acid biosynthetic process"/>
    <property type="evidence" value="ECO:0007669"/>
    <property type="project" value="UniProtKB-ARBA"/>
</dbReference>
<keyword evidence="14" id="KW-1185">Reference proteome</keyword>
<organism evidence="13 14">
    <name type="scientific">Gracilibacillus salitolerans</name>
    <dbReference type="NCBI Taxonomy" id="2663022"/>
    <lineage>
        <taxon>Bacteria</taxon>
        <taxon>Bacillati</taxon>
        <taxon>Bacillota</taxon>
        <taxon>Bacilli</taxon>
        <taxon>Bacillales</taxon>
        <taxon>Bacillaceae</taxon>
        <taxon>Gracilibacillus</taxon>
    </lineage>
</organism>
<evidence type="ECO:0000313" key="14">
    <source>
        <dbReference type="Proteomes" id="UP000339690"/>
    </source>
</evidence>
<dbReference type="NCBIfam" id="TIGR01121">
    <property type="entry name" value="D_amino_aminoT"/>
    <property type="match status" value="1"/>
</dbReference>
<dbReference type="EC" id="2.6.1.21" evidence="4 12"/>
<dbReference type="CDD" id="cd01558">
    <property type="entry name" value="D-AAT_like"/>
    <property type="match status" value="1"/>
</dbReference>
<dbReference type="GO" id="GO:0005829">
    <property type="term" value="C:cytosol"/>
    <property type="evidence" value="ECO:0007669"/>
    <property type="project" value="TreeGrafter"/>
</dbReference>
<dbReference type="PANTHER" id="PTHR42743">
    <property type="entry name" value="AMINO-ACID AMINOTRANSFERASE"/>
    <property type="match status" value="1"/>
</dbReference>
<keyword evidence="6 13" id="KW-0032">Aminotransferase</keyword>
<dbReference type="Gene3D" id="3.20.10.10">
    <property type="entry name" value="D-amino Acid Aminotransferase, subunit A, domain 2"/>
    <property type="match status" value="1"/>
</dbReference>
<dbReference type="EMBL" id="CP045915">
    <property type="protein sequence ID" value="QGH35883.1"/>
    <property type="molecule type" value="Genomic_DNA"/>
</dbReference>
<proteinExistence type="inferred from homology"/>
<comment type="subunit">
    <text evidence="3">Homodimer.</text>
</comment>
<dbReference type="Gene3D" id="3.30.470.10">
    <property type="match status" value="1"/>
</dbReference>
<dbReference type="InterPro" id="IPR001544">
    <property type="entry name" value="Aminotrans_IV"/>
</dbReference>
<dbReference type="SUPFAM" id="SSF56752">
    <property type="entry name" value="D-aminoacid aminotransferase-like PLP-dependent enzymes"/>
    <property type="match status" value="1"/>
</dbReference>
<comment type="similarity">
    <text evidence="2 10">Belongs to the class-IV pyridoxal-phosphate-dependent aminotransferase family.</text>
</comment>
<evidence type="ECO:0000256" key="1">
    <source>
        <dbReference type="ARBA" id="ARBA00001933"/>
    </source>
</evidence>
<evidence type="ECO:0000256" key="3">
    <source>
        <dbReference type="ARBA" id="ARBA00011738"/>
    </source>
</evidence>
<dbReference type="GO" id="GO:0046416">
    <property type="term" value="P:D-amino acid metabolic process"/>
    <property type="evidence" value="ECO:0007669"/>
    <property type="project" value="InterPro"/>
</dbReference>
<evidence type="ECO:0000256" key="7">
    <source>
        <dbReference type="ARBA" id="ARBA00022679"/>
    </source>
</evidence>
<reference evidence="13 14" key="1">
    <citation type="submission" date="2019-11" db="EMBL/GenBank/DDBJ databases">
        <title>Gracilibacillus salitolerans sp. nov., a moderate halophile isolated from a saline soil in northwest China.</title>
        <authorList>
            <person name="Gan L."/>
        </authorList>
    </citation>
    <scope>NUCLEOTIDE SEQUENCE [LARGE SCALE GENOMIC DNA]</scope>
    <source>
        <strain evidence="13 14">SCU50</strain>
    </source>
</reference>
<dbReference type="AlphaFoldDB" id="A0A5Q2TPC3"/>
<dbReference type="GO" id="GO:0046394">
    <property type="term" value="P:carboxylic acid biosynthetic process"/>
    <property type="evidence" value="ECO:0007669"/>
    <property type="project" value="UniProtKB-ARBA"/>
</dbReference>
<dbReference type="PROSITE" id="PS00770">
    <property type="entry name" value="AA_TRANSFER_CLASS_4"/>
    <property type="match status" value="1"/>
</dbReference>
<dbReference type="InterPro" id="IPR050571">
    <property type="entry name" value="Class-IV_PLP-Dep_Aminotrnsfr"/>
</dbReference>
<evidence type="ECO:0000256" key="11">
    <source>
        <dbReference type="RuleBase" id="RU004516"/>
    </source>
</evidence>
<evidence type="ECO:0000313" key="13">
    <source>
        <dbReference type="EMBL" id="QGH35883.1"/>
    </source>
</evidence>
<gene>
    <name evidence="13" type="primary">dat</name>
    <name evidence="13" type="ORF">GI584_18290</name>
</gene>
<sequence>MTDYMLWNNEIVERKSENAMVSFEDRGYQFGDGVYEVIRIYDGKLHTLDWHLDRLFYSMEQLAIRAPFSRPKIKQLLKQLIEKNQFTIDGKIYLQVTRGMQPRDHIYLEELDAIFYATVDRFDQPVDMWENGVKVTLQDDIRWLRCDIKSLNLLGNVLARTKAQRNGYHEPLFHRDGIVRECGASNFYMIKDGVIHTHPTNHYILGGITRKKILLFANELGIPVKEREIAVEELKDADECFLSATPLEVVPIIQIDENPVNGNGIGEITKRLQQYYRKRVYDYLE</sequence>